<organism evidence="5 6">
    <name type="scientific">Lederbergia graminis</name>
    <dbReference type="NCBI Taxonomy" id="735518"/>
    <lineage>
        <taxon>Bacteria</taxon>
        <taxon>Bacillati</taxon>
        <taxon>Bacillota</taxon>
        <taxon>Bacilli</taxon>
        <taxon>Bacillales</taxon>
        <taxon>Bacillaceae</taxon>
        <taxon>Lederbergia</taxon>
    </lineage>
</organism>
<dbReference type="InterPro" id="IPR003313">
    <property type="entry name" value="AraC-bd"/>
</dbReference>
<dbReference type="EMBL" id="JBHSMC010000001">
    <property type="protein sequence ID" value="MFC5463967.1"/>
    <property type="molecule type" value="Genomic_DNA"/>
</dbReference>
<dbReference type="InterPro" id="IPR037923">
    <property type="entry name" value="HTH-like"/>
</dbReference>
<dbReference type="SUPFAM" id="SSF46689">
    <property type="entry name" value="Homeodomain-like"/>
    <property type="match status" value="2"/>
</dbReference>
<dbReference type="SUPFAM" id="SSF51215">
    <property type="entry name" value="Regulatory protein AraC"/>
    <property type="match status" value="1"/>
</dbReference>
<evidence type="ECO:0000256" key="3">
    <source>
        <dbReference type="ARBA" id="ARBA00023163"/>
    </source>
</evidence>
<protein>
    <submittedName>
        <fullName evidence="5">Helix-turn-helix domain-containing protein</fullName>
    </submittedName>
</protein>
<dbReference type="SMART" id="SM00342">
    <property type="entry name" value="HTH_ARAC"/>
    <property type="match status" value="1"/>
</dbReference>
<dbReference type="PROSITE" id="PS01124">
    <property type="entry name" value="HTH_ARAC_FAMILY_2"/>
    <property type="match status" value="1"/>
</dbReference>
<keyword evidence="2" id="KW-0238">DNA-binding</keyword>
<evidence type="ECO:0000259" key="4">
    <source>
        <dbReference type="PROSITE" id="PS01124"/>
    </source>
</evidence>
<proteinExistence type="predicted"/>
<dbReference type="InterPro" id="IPR014710">
    <property type="entry name" value="RmlC-like_jellyroll"/>
</dbReference>
<dbReference type="Pfam" id="PF12833">
    <property type="entry name" value="HTH_18"/>
    <property type="match status" value="1"/>
</dbReference>
<dbReference type="InterPro" id="IPR020449">
    <property type="entry name" value="Tscrpt_reg_AraC-type_HTH"/>
</dbReference>
<comment type="caution">
    <text evidence="5">The sequence shown here is derived from an EMBL/GenBank/DDBJ whole genome shotgun (WGS) entry which is preliminary data.</text>
</comment>
<dbReference type="InterPro" id="IPR018060">
    <property type="entry name" value="HTH_AraC"/>
</dbReference>
<dbReference type="Gene3D" id="2.60.120.10">
    <property type="entry name" value="Jelly Rolls"/>
    <property type="match status" value="1"/>
</dbReference>
<dbReference type="RefSeq" id="WP_382347998.1">
    <property type="nucleotide sequence ID" value="NZ_JBHSMC010000001.1"/>
</dbReference>
<dbReference type="Pfam" id="PF02311">
    <property type="entry name" value="AraC_binding"/>
    <property type="match status" value="1"/>
</dbReference>
<evidence type="ECO:0000256" key="1">
    <source>
        <dbReference type="ARBA" id="ARBA00023015"/>
    </source>
</evidence>
<dbReference type="PANTHER" id="PTHR43280:SF28">
    <property type="entry name" value="HTH-TYPE TRANSCRIPTIONAL ACTIVATOR RHAS"/>
    <property type="match status" value="1"/>
</dbReference>
<keyword evidence="6" id="KW-1185">Reference proteome</keyword>
<reference evidence="6" key="1">
    <citation type="journal article" date="2019" name="Int. J. Syst. Evol. Microbiol.">
        <title>The Global Catalogue of Microorganisms (GCM) 10K type strain sequencing project: providing services to taxonomists for standard genome sequencing and annotation.</title>
        <authorList>
            <consortium name="The Broad Institute Genomics Platform"/>
            <consortium name="The Broad Institute Genome Sequencing Center for Infectious Disease"/>
            <person name="Wu L."/>
            <person name="Ma J."/>
        </authorList>
    </citation>
    <scope>NUCLEOTIDE SEQUENCE [LARGE SCALE GENOMIC DNA]</scope>
    <source>
        <strain evidence="6">CGMCC 1.12237</strain>
    </source>
</reference>
<dbReference type="PANTHER" id="PTHR43280">
    <property type="entry name" value="ARAC-FAMILY TRANSCRIPTIONAL REGULATOR"/>
    <property type="match status" value="1"/>
</dbReference>
<dbReference type="PRINTS" id="PR00032">
    <property type="entry name" value="HTHARAC"/>
</dbReference>
<dbReference type="InterPro" id="IPR009057">
    <property type="entry name" value="Homeodomain-like_sf"/>
</dbReference>
<dbReference type="Gene3D" id="1.10.10.60">
    <property type="entry name" value="Homeodomain-like"/>
    <property type="match status" value="2"/>
</dbReference>
<accession>A0ABW0LG60</accession>
<feature type="domain" description="HTH araC/xylS-type" evidence="4">
    <location>
        <begin position="175"/>
        <end position="273"/>
    </location>
</feature>
<evidence type="ECO:0000313" key="6">
    <source>
        <dbReference type="Proteomes" id="UP001596147"/>
    </source>
</evidence>
<name>A0ABW0LG60_9BACI</name>
<dbReference type="Proteomes" id="UP001596147">
    <property type="component" value="Unassembled WGS sequence"/>
</dbReference>
<keyword evidence="1" id="KW-0805">Transcription regulation</keyword>
<keyword evidence="3" id="KW-0804">Transcription</keyword>
<gene>
    <name evidence="5" type="ORF">ACFPM4_04235</name>
</gene>
<evidence type="ECO:0000256" key="2">
    <source>
        <dbReference type="ARBA" id="ARBA00023125"/>
    </source>
</evidence>
<evidence type="ECO:0000313" key="5">
    <source>
        <dbReference type="EMBL" id="MFC5463967.1"/>
    </source>
</evidence>
<sequence length="275" mass="32007">MKIIHEQLSLEPFNPINIIQSRFQEFPKHWHAEIELIYVKEGTQVVELSGATYTLKEEDILLIGSGEVHSFPFQSSSSSLIIFHLGRSIFEPYSDYIFNSEFPTPIIEPTNEFYRLLGESILKIVNLRNEKVLGGELFLKAEINKLAGNIIKYVPVKQLMDNEKKKRLEQLKLLERVLIHIDQNYDQEITLEEAANISGVSIFHFSRLFKKLIGVNFIQFLNETRITKAMILLQNKEDPISEIAFKVGFNSIQTFNRWFMQINGFTPSQYRAKYE</sequence>